<evidence type="ECO:0000313" key="19">
    <source>
        <dbReference type="EMBL" id="BBH72796.1"/>
    </source>
</evidence>
<keyword evidence="13" id="KW-0756">Sterol biosynthesis</keyword>
<dbReference type="SUPFAM" id="SSF52540">
    <property type="entry name" value="P-loop containing nucleoside triphosphate hydrolases"/>
    <property type="match status" value="1"/>
</dbReference>
<evidence type="ECO:0000256" key="11">
    <source>
        <dbReference type="ARBA" id="ARBA00022840"/>
    </source>
</evidence>
<dbReference type="GO" id="GO:0004631">
    <property type="term" value="F:phosphomevalonate kinase activity"/>
    <property type="evidence" value="ECO:0007669"/>
    <property type="project" value="UniProtKB-EC"/>
</dbReference>
<keyword evidence="8 18" id="KW-0547">Nucleotide-binding</keyword>
<dbReference type="GO" id="GO:0006695">
    <property type="term" value="P:cholesterol biosynthetic process"/>
    <property type="evidence" value="ECO:0007669"/>
    <property type="project" value="UniProtKB-KW"/>
</dbReference>
<dbReference type="NCBIfam" id="TIGR01223">
    <property type="entry name" value="Pmev_kin_anim"/>
    <property type="match status" value="1"/>
</dbReference>
<dbReference type="UniPathway" id="UPA00057">
    <property type="reaction ID" value="UER00099"/>
</dbReference>
<dbReference type="GO" id="GO:0019287">
    <property type="term" value="P:isopentenyl diphosphate biosynthetic process, mevalonate pathway"/>
    <property type="evidence" value="ECO:0007669"/>
    <property type="project" value="UniProtKB-UniPathway"/>
</dbReference>
<evidence type="ECO:0000256" key="10">
    <source>
        <dbReference type="ARBA" id="ARBA00022778"/>
    </source>
</evidence>
<proteinExistence type="evidence at transcript level"/>
<evidence type="ECO:0000256" key="7">
    <source>
        <dbReference type="ARBA" id="ARBA00022679"/>
    </source>
</evidence>
<dbReference type="PANTHER" id="PTHR13101:SF1">
    <property type="entry name" value="PHOSPHOMEVALONATE KINASE"/>
    <property type="match status" value="1"/>
</dbReference>
<evidence type="ECO:0000256" key="16">
    <source>
        <dbReference type="ARBA" id="ARBA00023221"/>
    </source>
</evidence>
<comment type="pathway">
    <text evidence="2">Isoprenoid biosynthesis; isopentenyl diphosphate biosynthesis via mevalonate pathway; isopentenyl diphosphate from (R)-mevalonate: step 2/3.</text>
</comment>
<evidence type="ECO:0000256" key="13">
    <source>
        <dbReference type="ARBA" id="ARBA00023011"/>
    </source>
</evidence>
<evidence type="ECO:0000256" key="6">
    <source>
        <dbReference type="ARBA" id="ARBA00022548"/>
    </source>
</evidence>
<organism evidence="19">
    <name type="scientific">Nasutitermes takasagoensis</name>
    <dbReference type="NCBI Taxonomy" id="62960"/>
    <lineage>
        <taxon>Eukaryota</taxon>
        <taxon>Metazoa</taxon>
        <taxon>Ecdysozoa</taxon>
        <taxon>Arthropoda</taxon>
        <taxon>Hexapoda</taxon>
        <taxon>Insecta</taxon>
        <taxon>Pterygota</taxon>
        <taxon>Neoptera</taxon>
        <taxon>Polyneoptera</taxon>
        <taxon>Dictyoptera</taxon>
        <taxon>Blattodea</taxon>
        <taxon>Blattoidea</taxon>
        <taxon>Termitoidae</taxon>
        <taxon>Termitidae</taxon>
        <taxon>Nasutitermitinae</taxon>
        <taxon>Nasutitermes</taxon>
    </lineage>
</organism>
<feature type="binding site" evidence="18">
    <location>
        <position position="151"/>
    </location>
    <ligand>
        <name>ATP</name>
        <dbReference type="ChEBI" id="CHEBI:30616"/>
    </ligand>
</feature>
<reference evidence="19" key="1">
    <citation type="journal article" date="2019" name="Insect Biochem. Mol. Biol.">
        <title>Duplication and soldier-specific expression of geranylgeranyl diphosphate synthase genes in a nasute termite Nasutitermes takasagoensis.</title>
        <authorList>
            <person name="Hojo M."/>
            <person name="Shigenobu S."/>
            <person name="Maekawa K."/>
            <person name="Miura T."/>
            <person name="Tokuda G."/>
        </authorList>
    </citation>
    <scope>NUCLEOTIDE SEQUENCE</scope>
</reference>
<evidence type="ECO:0000256" key="14">
    <source>
        <dbReference type="ARBA" id="ARBA00023098"/>
    </source>
</evidence>
<keyword evidence="16" id="KW-0753">Steroid metabolism</keyword>
<dbReference type="InterPro" id="IPR027417">
    <property type="entry name" value="P-loop_NTPase"/>
</dbReference>
<dbReference type="InterPro" id="IPR005919">
    <property type="entry name" value="Pmev_kin_anim"/>
</dbReference>
<feature type="binding site" evidence="18">
    <location>
        <begin position="24"/>
        <end position="30"/>
    </location>
    <ligand>
        <name>ATP</name>
        <dbReference type="ChEBI" id="CHEBI:30616"/>
    </ligand>
</feature>
<dbReference type="PIRSF" id="PIRSF036639">
    <property type="entry name" value="PMK_anim"/>
    <property type="match status" value="1"/>
</dbReference>
<evidence type="ECO:0000256" key="4">
    <source>
        <dbReference type="ARBA" id="ARBA00022490"/>
    </source>
</evidence>
<dbReference type="EC" id="2.7.4.2" evidence="3"/>
<keyword evidence="15" id="KW-1207">Sterol metabolism</keyword>
<dbReference type="EMBL" id="LC440323">
    <property type="protein sequence ID" value="BBH72796.1"/>
    <property type="molecule type" value="mRNA"/>
</dbReference>
<protein>
    <recommendedName>
        <fullName evidence="17">Phosphomevalonate kinase</fullName>
        <ecNumber evidence="3">2.7.4.2</ecNumber>
    </recommendedName>
</protein>
<dbReference type="GO" id="GO:0005524">
    <property type="term" value="F:ATP binding"/>
    <property type="evidence" value="ECO:0007669"/>
    <property type="project" value="UniProtKB-KW"/>
</dbReference>
<evidence type="ECO:0000256" key="5">
    <source>
        <dbReference type="ARBA" id="ARBA00022516"/>
    </source>
</evidence>
<evidence type="ECO:0000256" key="18">
    <source>
        <dbReference type="PIRSR" id="PIRSR036639-1"/>
    </source>
</evidence>
<name>A0A4Y1S3M5_9NEOP</name>
<feature type="binding site" evidence="18">
    <location>
        <position position="180"/>
    </location>
    <ligand>
        <name>ATP</name>
        <dbReference type="ChEBI" id="CHEBI:30616"/>
    </ligand>
</feature>
<sequence>MQCTRDGLTPLEKNPVCVLLFSGKRKSGKDYITDIIYDRLGTDNATLIKISAPIKSHWAEKHDLNFEELMSAGEYKEAHRQDMIKWSEEIRQKDYGYFCQAAVELCNAHTKPVWIVSDTRRQTDLKWFKENYGTAVKTVRVLADDDVRSKRGWVFTPGVDDADTECALDEVTEWDWRILNNGSESELEDEMQNILSWVNSTLNSQQ</sequence>
<evidence type="ECO:0000256" key="1">
    <source>
        <dbReference type="ARBA" id="ARBA00004514"/>
    </source>
</evidence>
<evidence type="ECO:0000256" key="17">
    <source>
        <dbReference type="ARBA" id="ARBA00034549"/>
    </source>
</evidence>
<evidence type="ECO:0000256" key="8">
    <source>
        <dbReference type="ARBA" id="ARBA00022741"/>
    </source>
</evidence>
<evidence type="ECO:0000256" key="15">
    <source>
        <dbReference type="ARBA" id="ARBA00023166"/>
    </source>
</evidence>
<evidence type="ECO:0000256" key="12">
    <source>
        <dbReference type="ARBA" id="ARBA00022955"/>
    </source>
</evidence>
<keyword evidence="4" id="KW-0963">Cytoplasm</keyword>
<dbReference type="PANTHER" id="PTHR13101">
    <property type="entry name" value="PHOSPHOMEVALONATE KINASE"/>
    <property type="match status" value="1"/>
</dbReference>
<comment type="subcellular location">
    <subcellularLocation>
        <location evidence="1">Cytoplasm</location>
        <location evidence="1">Cytosol</location>
    </subcellularLocation>
</comment>
<evidence type="ECO:0000256" key="2">
    <source>
        <dbReference type="ARBA" id="ARBA00005017"/>
    </source>
</evidence>
<gene>
    <name evidence="19" type="primary">NtMevPK</name>
</gene>
<dbReference type="Gene3D" id="3.40.50.300">
    <property type="entry name" value="P-loop containing nucleotide triphosphate hydrolases"/>
    <property type="match status" value="1"/>
</dbReference>
<dbReference type="Pfam" id="PF04275">
    <property type="entry name" value="P-mevalo_kinase"/>
    <property type="match status" value="1"/>
</dbReference>
<evidence type="ECO:0000256" key="9">
    <source>
        <dbReference type="ARBA" id="ARBA00022777"/>
    </source>
</evidence>
<keyword evidence="9 19" id="KW-0418">Kinase</keyword>
<keyword evidence="6" id="KW-0153">Cholesterol metabolism</keyword>
<keyword evidence="5" id="KW-0444">Lipid biosynthesis</keyword>
<keyword evidence="11 18" id="KW-0067">ATP-binding</keyword>
<keyword evidence="10" id="KW-0152">Cholesterol biosynthesis</keyword>
<keyword evidence="7" id="KW-0808">Transferase</keyword>
<accession>A0A4Y1S3M5</accession>
<dbReference type="AlphaFoldDB" id="A0A4Y1S3M5"/>
<keyword evidence="12" id="KW-0752">Steroid biosynthesis</keyword>
<dbReference type="GO" id="GO:0005829">
    <property type="term" value="C:cytosol"/>
    <property type="evidence" value="ECO:0007669"/>
    <property type="project" value="UniProtKB-SubCell"/>
</dbReference>
<dbReference type="FunFam" id="3.40.50.300:FF:001026">
    <property type="entry name" value="Phosphomevalonate kinase"/>
    <property type="match status" value="1"/>
</dbReference>
<evidence type="ECO:0000256" key="3">
    <source>
        <dbReference type="ARBA" id="ARBA00012958"/>
    </source>
</evidence>
<keyword evidence="14" id="KW-0443">Lipid metabolism</keyword>